<keyword evidence="2" id="KW-1185">Reference proteome</keyword>
<evidence type="ECO:0000313" key="1">
    <source>
        <dbReference type="EMBL" id="KAK3784813.1"/>
    </source>
</evidence>
<accession>A0AAE1DX64</accession>
<proteinExistence type="predicted"/>
<comment type="caution">
    <text evidence="1">The sequence shown here is derived from an EMBL/GenBank/DDBJ whole genome shotgun (WGS) entry which is preliminary data.</text>
</comment>
<dbReference type="AlphaFoldDB" id="A0AAE1DX64"/>
<dbReference type="Proteomes" id="UP001283361">
    <property type="component" value="Unassembled WGS sequence"/>
</dbReference>
<reference evidence="1" key="1">
    <citation type="journal article" date="2023" name="G3 (Bethesda)">
        <title>A reference genome for the long-term kleptoplast-retaining sea slug Elysia crispata morphotype clarki.</title>
        <authorList>
            <person name="Eastman K.E."/>
            <person name="Pendleton A.L."/>
            <person name="Shaikh M.A."/>
            <person name="Suttiyut T."/>
            <person name="Ogas R."/>
            <person name="Tomko P."/>
            <person name="Gavelis G."/>
            <person name="Widhalm J.R."/>
            <person name="Wisecaver J.H."/>
        </authorList>
    </citation>
    <scope>NUCLEOTIDE SEQUENCE</scope>
    <source>
        <strain evidence="1">ECLA1</strain>
    </source>
</reference>
<organism evidence="1 2">
    <name type="scientific">Elysia crispata</name>
    <name type="common">lettuce slug</name>
    <dbReference type="NCBI Taxonomy" id="231223"/>
    <lineage>
        <taxon>Eukaryota</taxon>
        <taxon>Metazoa</taxon>
        <taxon>Spiralia</taxon>
        <taxon>Lophotrochozoa</taxon>
        <taxon>Mollusca</taxon>
        <taxon>Gastropoda</taxon>
        <taxon>Heterobranchia</taxon>
        <taxon>Euthyneura</taxon>
        <taxon>Panpulmonata</taxon>
        <taxon>Sacoglossa</taxon>
        <taxon>Placobranchoidea</taxon>
        <taxon>Plakobranchidae</taxon>
        <taxon>Elysia</taxon>
    </lineage>
</organism>
<protein>
    <submittedName>
        <fullName evidence="1">Uncharacterized protein</fullName>
    </submittedName>
</protein>
<dbReference type="EMBL" id="JAWDGP010002187">
    <property type="protein sequence ID" value="KAK3784813.1"/>
    <property type="molecule type" value="Genomic_DNA"/>
</dbReference>
<sequence length="148" mass="16133">MIRFVLNNTVQTLLSGSHFMCPGLAMTEQPDMKASSHDDSRSLEPEFLNRLGSRLIYQGRNGTVEFNSSRLLAGVTLWCRGTILTPKLRSSLDDTQVSAAHTDHTTRRWGMRSDLAMCMTFTSPVTHLCDAGSGSGLLTQTTPLDGGA</sequence>
<name>A0AAE1DX64_9GAST</name>
<gene>
    <name evidence="1" type="ORF">RRG08_066334</name>
</gene>
<evidence type="ECO:0000313" key="2">
    <source>
        <dbReference type="Proteomes" id="UP001283361"/>
    </source>
</evidence>